<protein>
    <submittedName>
        <fullName evidence="2">Uncharacterized protein</fullName>
    </submittedName>
</protein>
<keyword evidence="1" id="KW-0812">Transmembrane</keyword>
<feature type="transmembrane region" description="Helical" evidence="1">
    <location>
        <begin position="92"/>
        <end position="115"/>
    </location>
</feature>
<evidence type="ECO:0000313" key="3">
    <source>
        <dbReference type="Proteomes" id="UP001560267"/>
    </source>
</evidence>
<keyword evidence="3" id="KW-1185">Reference proteome</keyword>
<name>A0ABV3Y610_9ACTN</name>
<feature type="transmembrane region" description="Helical" evidence="1">
    <location>
        <begin position="64"/>
        <end position="85"/>
    </location>
</feature>
<accession>A0ABV3Y610</accession>
<gene>
    <name evidence="2" type="ORF">AB6A68_14195</name>
</gene>
<evidence type="ECO:0000313" key="2">
    <source>
        <dbReference type="EMBL" id="MEX6430965.1"/>
    </source>
</evidence>
<evidence type="ECO:0000256" key="1">
    <source>
        <dbReference type="SAM" id="Phobius"/>
    </source>
</evidence>
<feature type="transmembrane region" description="Helical" evidence="1">
    <location>
        <begin position="121"/>
        <end position="143"/>
    </location>
</feature>
<dbReference type="EMBL" id="JBFSHR010000141">
    <property type="protein sequence ID" value="MEX6430965.1"/>
    <property type="molecule type" value="Genomic_DNA"/>
</dbReference>
<organism evidence="2 3">
    <name type="scientific">Ferrimicrobium acidiphilum</name>
    <dbReference type="NCBI Taxonomy" id="121039"/>
    <lineage>
        <taxon>Bacteria</taxon>
        <taxon>Bacillati</taxon>
        <taxon>Actinomycetota</taxon>
        <taxon>Acidimicrobiia</taxon>
        <taxon>Acidimicrobiales</taxon>
        <taxon>Acidimicrobiaceae</taxon>
        <taxon>Ferrimicrobium</taxon>
    </lineage>
</organism>
<keyword evidence="1" id="KW-1133">Transmembrane helix</keyword>
<feature type="transmembrane region" description="Helical" evidence="1">
    <location>
        <begin position="20"/>
        <end position="44"/>
    </location>
</feature>
<dbReference type="Proteomes" id="UP001560267">
    <property type="component" value="Unassembled WGS sequence"/>
</dbReference>
<sequence length="144" mass="14314">MRPVAPGARPDQSKGQLSGIAVPLGLLGFLGVQFLLGMAINLFVQLSPSGAVMTEMMGNGLLVGIHMMFGMILVAGGVLGVATALPNGRQATACAVVALVGILTAGLGGVAFLMGGQSNGASYLMAVGFLVAVGGYIAEIVAVR</sequence>
<reference evidence="2 3" key="1">
    <citation type="submission" date="2024-07" db="EMBL/GenBank/DDBJ databases">
        <title>Draft Genome Sequence of Ferrimicrobium acidiphilum Strain YE2023, Isolated from a Pulp of Bioleach Reactor.</title>
        <authorList>
            <person name="Elkina Y.A."/>
            <person name="Bulaeva A.G."/>
            <person name="Beletsky A.V."/>
            <person name="Mardanov A.V."/>
        </authorList>
    </citation>
    <scope>NUCLEOTIDE SEQUENCE [LARGE SCALE GENOMIC DNA]</scope>
    <source>
        <strain evidence="2 3">YE2023</strain>
    </source>
</reference>
<proteinExistence type="predicted"/>
<keyword evidence="1" id="KW-0472">Membrane</keyword>
<comment type="caution">
    <text evidence="2">The sequence shown here is derived from an EMBL/GenBank/DDBJ whole genome shotgun (WGS) entry which is preliminary data.</text>
</comment>